<dbReference type="InterPro" id="IPR052521">
    <property type="entry name" value="Cell_div_SPOR-domain"/>
</dbReference>
<keyword evidence="2" id="KW-0472">Membrane</keyword>
<feature type="region of interest" description="Disordered" evidence="1">
    <location>
        <begin position="96"/>
        <end position="189"/>
    </location>
</feature>
<dbReference type="SUPFAM" id="SSF110997">
    <property type="entry name" value="Sporulation related repeat"/>
    <property type="match status" value="1"/>
</dbReference>
<dbReference type="AlphaFoldDB" id="A0A150WT43"/>
<dbReference type="PANTHER" id="PTHR38687">
    <property type="entry name" value="CELL DIVISION PROTEIN DEDD-RELATED"/>
    <property type="match status" value="1"/>
</dbReference>
<reference evidence="4 5" key="1">
    <citation type="submission" date="2016-03" db="EMBL/GenBank/DDBJ databases">
        <authorList>
            <person name="Ploux O."/>
        </authorList>
    </citation>
    <scope>NUCLEOTIDE SEQUENCE [LARGE SCALE GENOMIC DNA]</scope>
    <source>
        <strain evidence="4 5">BER2</strain>
    </source>
</reference>
<dbReference type="Gene3D" id="3.30.70.1070">
    <property type="entry name" value="Sporulation related repeat"/>
    <property type="match status" value="1"/>
</dbReference>
<dbReference type="PANTHER" id="PTHR38687:SF1">
    <property type="entry name" value="CELL DIVISION PROTEIN DEDD"/>
    <property type="match status" value="1"/>
</dbReference>
<organism evidence="4 5">
    <name type="scientific">Bdellovibrio bacteriovorus</name>
    <dbReference type="NCBI Taxonomy" id="959"/>
    <lineage>
        <taxon>Bacteria</taxon>
        <taxon>Pseudomonadati</taxon>
        <taxon>Bdellovibrionota</taxon>
        <taxon>Bdellovibrionia</taxon>
        <taxon>Bdellovibrionales</taxon>
        <taxon>Pseudobdellovibrionaceae</taxon>
        <taxon>Bdellovibrio</taxon>
    </lineage>
</organism>
<dbReference type="OrthoDB" id="5294388at2"/>
<dbReference type="Proteomes" id="UP000075391">
    <property type="component" value="Unassembled WGS sequence"/>
</dbReference>
<feature type="compositionally biased region" description="Basic and acidic residues" evidence="1">
    <location>
        <begin position="142"/>
        <end position="154"/>
    </location>
</feature>
<proteinExistence type="predicted"/>
<name>A0A150WT43_BDEBC</name>
<dbReference type="InterPro" id="IPR036680">
    <property type="entry name" value="SPOR-like_sf"/>
</dbReference>
<keyword evidence="2" id="KW-1133">Transmembrane helix</keyword>
<evidence type="ECO:0000313" key="5">
    <source>
        <dbReference type="Proteomes" id="UP000075391"/>
    </source>
</evidence>
<evidence type="ECO:0000256" key="2">
    <source>
        <dbReference type="SAM" id="Phobius"/>
    </source>
</evidence>
<feature type="domain" description="SPOR" evidence="3">
    <location>
        <begin position="196"/>
        <end position="275"/>
    </location>
</feature>
<feature type="compositionally biased region" description="Basic and acidic residues" evidence="1">
    <location>
        <begin position="100"/>
        <end position="135"/>
    </location>
</feature>
<dbReference type="GO" id="GO:0032506">
    <property type="term" value="P:cytokinetic process"/>
    <property type="evidence" value="ECO:0007669"/>
    <property type="project" value="TreeGrafter"/>
</dbReference>
<dbReference type="EMBL" id="LUKF01000009">
    <property type="protein sequence ID" value="KYG67586.1"/>
    <property type="molecule type" value="Genomic_DNA"/>
</dbReference>
<protein>
    <recommendedName>
        <fullName evidence="3">SPOR domain-containing protein</fullName>
    </recommendedName>
</protein>
<accession>A0A150WT43</accession>
<dbReference type="GO" id="GO:0042834">
    <property type="term" value="F:peptidoglycan binding"/>
    <property type="evidence" value="ECO:0007669"/>
    <property type="project" value="InterPro"/>
</dbReference>
<dbReference type="Pfam" id="PF05036">
    <property type="entry name" value="SPOR"/>
    <property type="match status" value="1"/>
</dbReference>
<evidence type="ECO:0000256" key="1">
    <source>
        <dbReference type="SAM" id="MobiDB-lite"/>
    </source>
</evidence>
<keyword evidence="2" id="KW-0812">Transmembrane</keyword>
<comment type="caution">
    <text evidence="4">The sequence shown here is derived from an EMBL/GenBank/DDBJ whole genome shotgun (WGS) entry which is preliminary data.</text>
</comment>
<evidence type="ECO:0000259" key="3">
    <source>
        <dbReference type="PROSITE" id="PS51724"/>
    </source>
</evidence>
<sequence>MRIEKMSSKTDAVVKLSIVFFVSLLFFSVGTFVGKKYSDNQHQLAALEPQKNNAHGEREVASVNNGHGETKSGQMTDEEIAKLAEEFVADEVAPVPAAPHGEEGHGASHDEKTVGHDAHGEVAETKTQTEPKAETAKPANPKGDKHSPVTKTEEPSSAAKNIASGKAPTTHEATEKAATVTKEERLPSSLPKDVAQYTVGKFTVQVASYTDEAEAQKLASDLKGKGYSAFYVPANIKGKQYFRVSVGQFATQKEAQSYRTELLTKSRVGSAIVQRITE</sequence>
<dbReference type="GO" id="GO:0032153">
    <property type="term" value="C:cell division site"/>
    <property type="evidence" value="ECO:0007669"/>
    <property type="project" value="TreeGrafter"/>
</dbReference>
<dbReference type="InterPro" id="IPR007730">
    <property type="entry name" value="SPOR-like_dom"/>
</dbReference>
<dbReference type="PROSITE" id="PS51724">
    <property type="entry name" value="SPOR"/>
    <property type="match status" value="1"/>
</dbReference>
<dbReference type="GO" id="GO:0030428">
    <property type="term" value="C:cell septum"/>
    <property type="evidence" value="ECO:0007669"/>
    <property type="project" value="TreeGrafter"/>
</dbReference>
<feature type="transmembrane region" description="Helical" evidence="2">
    <location>
        <begin position="12"/>
        <end position="33"/>
    </location>
</feature>
<evidence type="ECO:0000313" key="4">
    <source>
        <dbReference type="EMBL" id="KYG67586.1"/>
    </source>
</evidence>
<gene>
    <name evidence="4" type="ORF">AZI85_17375</name>
</gene>